<keyword evidence="4" id="KW-1185">Reference proteome</keyword>
<feature type="compositionally biased region" description="Acidic residues" evidence="1">
    <location>
        <begin position="251"/>
        <end position="260"/>
    </location>
</feature>
<dbReference type="PANTHER" id="PTHR35910:SF6">
    <property type="entry name" value="2EXR DOMAIN-CONTAINING PROTEIN"/>
    <property type="match status" value="1"/>
</dbReference>
<evidence type="ECO:0000313" key="4">
    <source>
        <dbReference type="Proteomes" id="UP000184330"/>
    </source>
</evidence>
<feature type="domain" description="2EXR" evidence="2">
    <location>
        <begin position="13"/>
        <end position="115"/>
    </location>
</feature>
<dbReference type="Pfam" id="PF20150">
    <property type="entry name" value="2EXR"/>
    <property type="match status" value="1"/>
</dbReference>
<proteinExistence type="predicted"/>
<name>A0A1L7XRE9_9HELO</name>
<dbReference type="PANTHER" id="PTHR35910">
    <property type="entry name" value="2EXR DOMAIN-CONTAINING PROTEIN"/>
    <property type="match status" value="1"/>
</dbReference>
<evidence type="ECO:0000256" key="1">
    <source>
        <dbReference type="SAM" id="MobiDB-lite"/>
    </source>
</evidence>
<feature type="region of interest" description="Disordered" evidence="1">
    <location>
        <begin position="77"/>
        <end position="96"/>
    </location>
</feature>
<evidence type="ECO:0000313" key="3">
    <source>
        <dbReference type="EMBL" id="CZR67579.1"/>
    </source>
</evidence>
<protein>
    <recommendedName>
        <fullName evidence="2">2EXR domain-containing protein</fullName>
    </recommendedName>
</protein>
<dbReference type="AlphaFoldDB" id="A0A1L7XRE9"/>
<feature type="compositionally biased region" description="Basic residues" evidence="1">
    <location>
        <begin position="267"/>
        <end position="277"/>
    </location>
</feature>
<reference evidence="3 4" key="1">
    <citation type="submission" date="2016-03" db="EMBL/GenBank/DDBJ databases">
        <authorList>
            <person name="Ploux O."/>
        </authorList>
    </citation>
    <scope>NUCLEOTIDE SEQUENCE [LARGE SCALE GENOMIC DNA]</scope>
    <source>
        <strain evidence="3 4">UAMH 11012</strain>
    </source>
</reference>
<dbReference type="Proteomes" id="UP000184330">
    <property type="component" value="Unassembled WGS sequence"/>
</dbReference>
<organism evidence="3 4">
    <name type="scientific">Phialocephala subalpina</name>
    <dbReference type="NCBI Taxonomy" id="576137"/>
    <lineage>
        <taxon>Eukaryota</taxon>
        <taxon>Fungi</taxon>
        <taxon>Dikarya</taxon>
        <taxon>Ascomycota</taxon>
        <taxon>Pezizomycotina</taxon>
        <taxon>Leotiomycetes</taxon>
        <taxon>Helotiales</taxon>
        <taxon>Mollisiaceae</taxon>
        <taxon>Phialocephala</taxon>
        <taxon>Phialocephala fortinii species complex</taxon>
    </lineage>
</organism>
<evidence type="ECO:0000259" key="2">
    <source>
        <dbReference type="Pfam" id="PF20150"/>
    </source>
</evidence>
<gene>
    <name evidence="3" type="ORF">PAC_17478</name>
</gene>
<dbReference type="OrthoDB" id="3513892at2759"/>
<feature type="region of interest" description="Disordered" evidence="1">
    <location>
        <begin position="251"/>
        <end position="277"/>
    </location>
</feature>
<accession>A0A1L7XRE9</accession>
<dbReference type="InterPro" id="IPR045518">
    <property type="entry name" value="2EXR"/>
</dbReference>
<sequence length="291" mass="33716">MEEPQGRGQLTEFNLFPKLPIELRIIIWGFATLEPAWAVQVSSTNIKRRLHYIRPVPAILQVCQESRQEFLAADSNDKKTLQSRQPDHPVYTLHTSGGRTRNNNRGFYMSTEIDTFWVLQREDIGKVSVAQRLKHLAVRYEWSTLDRTYFKRLSAKLPMLETLTLLLPVNKMAVTHYPKVMLDPEIDGQLDPLTFGAKNLGLAHVRSCQQHGINQLEQLRKSHPQQKLPVIKWRFEEQAIEAENIVFPEAPEDPYEEIDRESEAFEKRRKNKKMKEKKAAKKASYLASIGV</sequence>
<dbReference type="EMBL" id="FJOG01000045">
    <property type="protein sequence ID" value="CZR67579.1"/>
    <property type="molecule type" value="Genomic_DNA"/>
</dbReference>